<dbReference type="AlphaFoldDB" id="A0AAE4GFR1"/>
<dbReference type="EMBL" id="JAVRAA010000028">
    <property type="protein sequence ID" value="MDT0340792.1"/>
    <property type="molecule type" value="Genomic_DNA"/>
</dbReference>
<gene>
    <name evidence="1" type="ORF">RJN63_28440</name>
</gene>
<evidence type="ECO:0000313" key="1">
    <source>
        <dbReference type="EMBL" id="MDT0340792.1"/>
    </source>
</evidence>
<sequence>MKKRQTYSTILERDGKVSWPKALTDWKIGQRVFLSIKDGAIAVTTRPARSMDGRIFSARVGRKFSSRHFSAS</sequence>
<organism evidence="1">
    <name type="scientific">Herbaspirillum huttiense subsp. nephrolepidis</name>
    <dbReference type="NCBI Taxonomy" id="3075126"/>
    <lineage>
        <taxon>Bacteria</taxon>
        <taxon>Pseudomonadati</taxon>
        <taxon>Pseudomonadota</taxon>
        <taxon>Betaproteobacteria</taxon>
        <taxon>Burkholderiales</taxon>
        <taxon>Oxalobacteraceae</taxon>
        <taxon>Herbaspirillum</taxon>
    </lineage>
</organism>
<name>A0AAE4GFR1_9BURK</name>
<dbReference type="RefSeq" id="WP_310839156.1">
    <property type="nucleotide sequence ID" value="NZ_JAVLSM010000030.1"/>
</dbReference>
<protein>
    <submittedName>
        <fullName evidence="1">Uncharacterized protein</fullName>
    </submittedName>
</protein>
<proteinExistence type="predicted"/>
<reference evidence="1" key="1">
    <citation type="submission" date="2023-02" db="EMBL/GenBank/DDBJ databases">
        <title>Description of Herbaspirillum huttiense subsp. nephrolepsisexaltata and Herbaspirillum huttiense subsp. lycopersicon.</title>
        <authorList>
            <person name="Poudel M."/>
            <person name="Sharma A."/>
            <person name="Goss E."/>
            <person name="Tapia J.H."/>
            <person name="Harmon C.M."/>
            <person name="Jones J.B."/>
        </authorList>
    </citation>
    <scope>NUCLEOTIDE SEQUENCE</scope>
    <source>
        <strain evidence="1">NC40101</strain>
    </source>
</reference>
<accession>A0AAE4GFR1</accession>
<comment type="caution">
    <text evidence="1">The sequence shown here is derived from an EMBL/GenBank/DDBJ whole genome shotgun (WGS) entry which is preliminary data.</text>
</comment>